<proteinExistence type="predicted"/>
<sequence length="586" mass="66018">MPETYMPESDPGNQENAVAKVDFASKGRCCFGCSVAARERDEIRGELDRERQGEEGQLQRPSGIAEEPEHFNIADFFSYPMFGKQVEFTLGVLKLDMALLKDKPASLTETSTPEEKTLFNAWERSDRLSAMFLRMTITANIETSLPTPENAKDYMKAITDRFKTADKSLAGKLMADLTTMKFDGTRAMHEHVIEMTNLAAKLKNLGLSVDEAFLVQFILNSLPPQYGPFQIHYNTITDKWTVNGLAIKLVQEEARLNQQGIKVAHLVQGAGHKAGRKQNSGQKRAPPKSNEASQNPKKKKKENGFLTIKTINPSENFLFMGNKDKAPVEAIGTFRLVLDSGYQLDLCQTLYVLSISHNLVSSADAVQVFITEVERQLDRKVNIMRSDRGGGFYGRYDETGQHPGPFAKLLQKLGIVAQYTTPSSPWQNGVAERVPRKAVPKTSFELWKGWKPSLQHLQIWGCPAEARVYNPHEKKFDLKTISGYFIAYPEKSKGFRFYCPNHSTRIVETGNARFFEKGEISGSNTPQDVIIQEIKVPVPLPSIMKDVGNPPVVEPFNNEENPINDQQLHNEIIAMNIWIMHQRNQH</sequence>
<comment type="caution">
    <text evidence="1">The sequence shown here is derived from an EMBL/GenBank/DDBJ whole genome shotgun (WGS) entry which is preliminary data.</text>
</comment>
<accession>A0ACC2KMF8</accession>
<evidence type="ECO:0000313" key="1">
    <source>
        <dbReference type="EMBL" id="KAJ8621947.1"/>
    </source>
</evidence>
<evidence type="ECO:0000313" key="2">
    <source>
        <dbReference type="Proteomes" id="UP001234297"/>
    </source>
</evidence>
<gene>
    <name evidence="1" type="ORF">MRB53_030476</name>
</gene>
<dbReference type="Proteomes" id="UP001234297">
    <property type="component" value="Chromosome 10"/>
</dbReference>
<protein>
    <submittedName>
        <fullName evidence="1">Uncharacterized protein</fullName>
    </submittedName>
</protein>
<organism evidence="1 2">
    <name type="scientific">Persea americana</name>
    <name type="common">Avocado</name>
    <dbReference type="NCBI Taxonomy" id="3435"/>
    <lineage>
        <taxon>Eukaryota</taxon>
        <taxon>Viridiplantae</taxon>
        <taxon>Streptophyta</taxon>
        <taxon>Embryophyta</taxon>
        <taxon>Tracheophyta</taxon>
        <taxon>Spermatophyta</taxon>
        <taxon>Magnoliopsida</taxon>
        <taxon>Magnoliidae</taxon>
        <taxon>Laurales</taxon>
        <taxon>Lauraceae</taxon>
        <taxon>Persea</taxon>
    </lineage>
</organism>
<name>A0ACC2KMF8_PERAE</name>
<reference evidence="1 2" key="1">
    <citation type="journal article" date="2022" name="Hortic Res">
        <title>A haplotype resolved chromosomal level avocado genome allows analysis of novel avocado genes.</title>
        <authorList>
            <person name="Nath O."/>
            <person name="Fletcher S.J."/>
            <person name="Hayward A."/>
            <person name="Shaw L.M."/>
            <person name="Masouleh A.K."/>
            <person name="Furtado A."/>
            <person name="Henry R.J."/>
            <person name="Mitter N."/>
        </authorList>
    </citation>
    <scope>NUCLEOTIDE SEQUENCE [LARGE SCALE GENOMIC DNA]</scope>
    <source>
        <strain evidence="2">cv. Hass</strain>
    </source>
</reference>
<keyword evidence="2" id="KW-1185">Reference proteome</keyword>
<dbReference type="EMBL" id="CM056818">
    <property type="protein sequence ID" value="KAJ8621947.1"/>
    <property type="molecule type" value="Genomic_DNA"/>
</dbReference>